<keyword evidence="2" id="KW-1185">Reference proteome</keyword>
<dbReference type="EMBL" id="FMYW01000023">
    <property type="protein sequence ID" value="SDC76399.1"/>
    <property type="molecule type" value="Genomic_DNA"/>
</dbReference>
<evidence type="ECO:0000313" key="2">
    <source>
        <dbReference type="Proteomes" id="UP000198943"/>
    </source>
</evidence>
<evidence type="ECO:0000313" key="1">
    <source>
        <dbReference type="EMBL" id="SDC76399.1"/>
    </source>
</evidence>
<reference evidence="2" key="1">
    <citation type="submission" date="2016-10" db="EMBL/GenBank/DDBJ databases">
        <authorList>
            <person name="Varghese N."/>
            <person name="Submissions S."/>
        </authorList>
    </citation>
    <scope>NUCLEOTIDE SEQUENCE [LARGE SCALE GENOMIC DNA]</scope>
    <source>
        <strain evidence="2">DSM 11005</strain>
    </source>
</reference>
<accession>A0A1G6P8I7</accession>
<proteinExistence type="predicted"/>
<dbReference type="AlphaFoldDB" id="A0A1G6P8I7"/>
<dbReference type="RefSeq" id="WP_093731164.1">
    <property type="nucleotide sequence ID" value="NZ_FMYW01000023.1"/>
</dbReference>
<gene>
    <name evidence="1" type="ORF">SAMN04487864_1233</name>
</gene>
<organism evidence="1 2">
    <name type="scientific">Succiniclasticum ruminis</name>
    <dbReference type="NCBI Taxonomy" id="40841"/>
    <lineage>
        <taxon>Bacteria</taxon>
        <taxon>Bacillati</taxon>
        <taxon>Bacillota</taxon>
        <taxon>Negativicutes</taxon>
        <taxon>Acidaminococcales</taxon>
        <taxon>Acidaminococcaceae</taxon>
        <taxon>Succiniclasticum</taxon>
    </lineage>
</organism>
<protein>
    <submittedName>
        <fullName evidence="1">Uncharacterized protein</fullName>
    </submittedName>
</protein>
<dbReference type="Proteomes" id="UP000198943">
    <property type="component" value="Unassembled WGS sequence"/>
</dbReference>
<sequence>MLEEEMKKAYPVEMAYKSNDVEENAVENGVPKWVFNAEKRTIILRCMSREEYETTTEYLKQLIKVRKGLQDRVIYPDENKKGWL</sequence>
<name>A0A1G6P8I7_9FIRM</name>